<evidence type="ECO:0000259" key="4">
    <source>
        <dbReference type="Pfam" id="PF01168"/>
    </source>
</evidence>
<dbReference type="GO" id="GO:0005829">
    <property type="term" value="C:cytosol"/>
    <property type="evidence" value="ECO:0007669"/>
    <property type="project" value="TreeGrafter"/>
</dbReference>
<organism evidence="5 6">
    <name type="scientific">Tenacibaculum lutimaris</name>
    <dbReference type="NCBI Taxonomy" id="285258"/>
    <lineage>
        <taxon>Bacteria</taxon>
        <taxon>Pseudomonadati</taxon>
        <taxon>Bacteroidota</taxon>
        <taxon>Flavobacteriia</taxon>
        <taxon>Flavobacteriales</taxon>
        <taxon>Flavobacteriaceae</taxon>
        <taxon>Tenacibaculum</taxon>
    </lineage>
</organism>
<comment type="cofactor">
    <cofactor evidence="1">
        <name>pyridoxal 5'-phosphate</name>
        <dbReference type="ChEBI" id="CHEBI:597326"/>
    </cofactor>
</comment>
<dbReference type="PANTHER" id="PTHR30511">
    <property type="entry name" value="ALANINE RACEMASE"/>
    <property type="match status" value="1"/>
</dbReference>
<gene>
    <name evidence="5" type="ORF">C8N26_0960</name>
</gene>
<dbReference type="InterPro" id="IPR029066">
    <property type="entry name" value="PLP-binding_barrel"/>
</dbReference>
<dbReference type="Proteomes" id="UP000285780">
    <property type="component" value="Unassembled WGS sequence"/>
</dbReference>
<dbReference type="PANTHER" id="PTHR30511:SF3">
    <property type="entry name" value="LYSINE RACEMASE"/>
    <property type="match status" value="1"/>
</dbReference>
<evidence type="ECO:0000256" key="2">
    <source>
        <dbReference type="ARBA" id="ARBA00022898"/>
    </source>
</evidence>
<sequence length="368" mass="41697">MAELIIHSERIKQNIKDLSDFFKSNDIEWSLVTKVFSGDKTFLKTILTKDVIKNINSVGDSRLTSLRNLRAVNPDLRTIYIKPPAEVYVDEVVEYADISLNSSLSTIEALNQAAKKKNKVHQIIIMIELGELREGVRRDDILDFYEKVFNLSNIDVIGIGSNLGCMYGVEPTYDKLLQLSLYKELISAKFNKELKYVSGGTSITLPLIENKIVPKEINHFRIGEAAFFGLSPLENKQFKNLHTETFEFYANIIELKEKKLVPDGIINDANIGHTTDYDESNVQETSYKAILDVGLLDVDKDDIEVEDKDISFVGITSDMLVIDVGTNKDKSGNVKYKVGDKIKFRPSYMGVARLLISKFIDKVYKDDM</sequence>
<comment type="caution">
    <text evidence="5">The sequence shown here is derived from an EMBL/GenBank/DDBJ whole genome shotgun (WGS) entry which is preliminary data.</text>
</comment>
<feature type="domain" description="Alanine racemase N-terminal" evidence="4">
    <location>
        <begin position="6"/>
        <end position="228"/>
    </location>
</feature>
<dbReference type="Pfam" id="PF01168">
    <property type="entry name" value="Ala_racemase_N"/>
    <property type="match status" value="1"/>
</dbReference>
<accession>A0A420E2G3</accession>
<evidence type="ECO:0000256" key="3">
    <source>
        <dbReference type="ARBA" id="ARBA00023235"/>
    </source>
</evidence>
<dbReference type="Gene3D" id="3.20.20.10">
    <property type="entry name" value="Alanine racemase"/>
    <property type="match status" value="1"/>
</dbReference>
<evidence type="ECO:0000256" key="1">
    <source>
        <dbReference type="ARBA" id="ARBA00001933"/>
    </source>
</evidence>
<evidence type="ECO:0000313" key="5">
    <source>
        <dbReference type="EMBL" id="RKF04296.1"/>
    </source>
</evidence>
<dbReference type="EMBL" id="RAQM01000007">
    <property type="protein sequence ID" value="RKF04296.1"/>
    <property type="molecule type" value="Genomic_DNA"/>
</dbReference>
<reference evidence="5 6" key="1">
    <citation type="submission" date="2018-09" db="EMBL/GenBank/DDBJ databases">
        <title>Genomic Encyclopedia of Archaeal and Bacterial Type Strains, Phase II (KMG-II): from individual species to whole genera.</title>
        <authorList>
            <person name="Goeker M."/>
        </authorList>
    </citation>
    <scope>NUCLEOTIDE SEQUENCE [LARGE SCALE GENOMIC DNA]</scope>
    <source>
        <strain evidence="5 6">DSM 16505</strain>
    </source>
</reference>
<dbReference type="GO" id="GO:0030170">
    <property type="term" value="F:pyridoxal phosphate binding"/>
    <property type="evidence" value="ECO:0007669"/>
    <property type="project" value="TreeGrafter"/>
</dbReference>
<keyword evidence="6" id="KW-1185">Reference proteome</keyword>
<dbReference type="InterPro" id="IPR001608">
    <property type="entry name" value="Ala_racemase_N"/>
</dbReference>
<name>A0A420E2G3_9FLAO</name>
<dbReference type="RefSeq" id="WP_028892357.1">
    <property type="nucleotide sequence ID" value="NZ_RAQM01000007.1"/>
</dbReference>
<evidence type="ECO:0000313" key="6">
    <source>
        <dbReference type="Proteomes" id="UP000285780"/>
    </source>
</evidence>
<keyword evidence="3" id="KW-0413">Isomerase</keyword>
<keyword evidence="2" id="KW-0663">Pyridoxal phosphate</keyword>
<dbReference type="InterPro" id="IPR000821">
    <property type="entry name" value="Ala_racemase"/>
</dbReference>
<protein>
    <submittedName>
        <fullName evidence="5">Putative amino acid racemase</fullName>
    </submittedName>
</protein>
<dbReference type="GO" id="GO:0008784">
    <property type="term" value="F:alanine racemase activity"/>
    <property type="evidence" value="ECO:0007669"/>
    <property type="project" value="TreeGrafter"/>
</dbReference>
<dbReference type="AlphaFoldDB" id="A0A420E2G3"/>
<dbReference type="SUPFAM" id="SSF51419">
    <property type="entry name" value="PLP-binding barrel"/>
    <property type="match status" value="1"/>
</dbReference>
<proteinExistence type="predicted"/>